<sequence>MSGEEIEKARAAAEAKNAVVGRPPRGSESMLAALRRYLTSEQYRVRRRSARDRAQRPE</sequence>
<dbReference type="Proteomes" id="UP001499979">
    <property type="component" value="Unassembled WGS sequence"/>
</dbReference>
<comment type="caution">
    <text evidence="2">The sequence shown here is derived from an EMBL/GenBank/DDBJ whole genome shotgun (WGS) entry which is preliminary data.</text>
</comment>
<feature type="compositionally biased region" description="Basic and acidic residues" evidence="1">
    <location>
        <begin position="1"/>
        <end position="13"/>
    </location>
</feature>
<evidence type="ECO:0000313" key="2">
    <source>
        <dbReference type="EMBL" id="GAA1160553.1"/>
    </source>
</evidence>
<dbReference type="RefSeq" id="WP_343910122.1">
    <property type="nucleotide sequence ID" value="NZ_BAAAJE010000028.1"/>
</dbReference>
<organism evidence="2 3">
    <name type="scientific">Nocardioides aquiterrae</name>
    <dbReference type="NCBI Taxonomy" id="203799"/>
    <lineage>
        <taxon>Bacteria</taxon>
        <taxon>Bacillati</taxon>
        <taxon>Actinomycetota</taxon>
        <taxon>Actinomycetes</taxon>
        <taxon>Propionibacteriales</taxon>
        <taxon>Nocardioidaceae</taxon>
        <taxon>Nocardioides</taxon>
    </lineage>
</organism>
<feature type="region of interest" description="Disordered" evidence="1">
    <location>
        <begin position="1"/>
        <end position="25"/>
    </location>
</feature>
<evidence type="ECO:0000256" key="1">
    <source>
        <dbReference type="SAM" id="MobiDB-lite"/>
    </source>
</evidence>
<protein>
    <submittedName>
        <fullName evidence="2">Uncharacterized protein</fullName>
    </submittedName>
</protein>
<evidence type="ECO:0000313" key="3">
    <source>
        <dbReference type="Proteomes" id="UP001499979"/>
    </source>
</evidence>
<name>A0ABN1UP21_9ACTN</name>
<accession>A0ABN1UP21</accession>
<reference evidence="2 3" key="1">
    <citation type="journal article" date="2019" name="Int. J. Syst. Evol. Microbiol.">
        <title>The Global Catalogue of Microorganisms (GCM) 10K type strain sequencing project: providing services to taxonomists for standard genome sequencing and annotation.</title>
        <authorList>
            <consortium name="The Broad Institute Genomics Platform"/>
            <consortium name="The Broad Institute Genome Sequencing Center for Infectious Disease"/>
            <person name="Wu L."/>
            <person name="Ma J."/>
        </authorList>
    </citation>
    <scope>NUCLEOTIDE SEQUENCE [LARGE SCALE GENOMIC DNA]</scope>
    <source>
        <strain evidence="2 3">JCM 11813</strain>
    </source>
</reference>
<proteinExistence type="predicted"/>
<keyword evidence="3" id="KW-1185">Reference proteome</keyword>
<dbReference type="EMBL" id="BAAAJE010000028">
    <property type="protein sequence ID" value="GAA1160553.1"/>
    <property type="molecule type" value="Genomic_DNA"/>
</dbReference>
<gene>
    <name evidence="2" type="ORF">GCM10009606_43220</name>
</gene>